<evidence type="ECO:0000313" key="4">
    <source>
        <dbReference type="EMBL" id="MCQ4841465.1"/>
    </source>
</evidence>
<evidence type="ECO:0000256" key="2">
    <source>
        <dbReference type="SAM" id="SignalP"/>
    </source>
</evidence>
<evidence type="ECO:0000259" key="3">
    <source>
        <dbReference type="Pfam" id="PF12010"/>
    </source>
</evidence>
<dbReference type="PANTHER" id="PTHR43649:SF17">
    <property type="entry name" value="ABC TRANSPORTER SOLUTE BINDING PROTEIN-SUGAR TRANSPORT"/>
    <property type="match status" value="1"/>
</dbReference>
<dbReference type="Gene3D" id="3.40.190.10">
    <property type="entry name" value="Periplasmic binding protein-like II"/>
    <property type="match status" value="2"/>
</dbReference>
<comment type="caution">
    <text evidence="4">The sequence shown here is derived from an EMBL/GenBank/DDBJ whole genome shotgun (WGS) entry which is preliminary data.</text>
</comment>
<keyword evidence="5" id="KW-1185">Reference proteome</keyword>
<dbReference type="InterPro" id="IPR050490">
    <property type="entry name" value="Bact_solute-bd_prot1"/>
</dbReference>
<dbReference type="PROSITE" id="PS51257">
    <property type="entry name" value="PROKAR_LIPOPROTEIN"/>
    <property type="match status" value="1"/>
</dbReference>
<sequence>MKKIVCLLLALALSIAVFAGCGGNDNSSSGNPPSNTSGGENSGTQVSESGVDISSKAKLVMWTPGTAPRDLQRISGKLNEMTQRDLNATLEWNMYVDVQKLNLLLTSGEHIDVIYAANYQNYAVYAAKDAFLPLDDLVPKVSPALQEYVSTEMWDATRVGGKVYMVPCMWEEWVPYGFLWREDLRKKYNLPEISDLESIEAYMQGIKDNEPDMQVTGEMVSTYGSLGSHFTTWEFLDRQYKWADFRVPYGLYIDYEDPTKVINWWETEEFRNDMKMFKRWADAGYWSRSALANTETKQNAFEAGKIACDLAFNAPSGYANLVSRVAASHPDWELGWQPHYRVKQLATPNHATQNGMAVPASAEYPERGIMLLEKLILDEEYYRTSQYGVLGEDYEISEDGYYVAVGEPSSAGFPREAGDLWSTRNEDFMLYPETTAKVLKELNDEFRTYTRPNIWTGFAEDTTPYQTEKAALANVITQYLPPIQAGLVSDVDAEIDNLLEKAKVAGLDKIREEYTKQWLAYVEEHGLAK</sequence>
<feature type="compositionally biased region" description="Low complexity" evidence="1">
    <location>
        <begin position="26"/>
        <end position="44"/>
    </location>
</feature>
<dbReference type="PANTHER" id="PTHR43649">
    <property type="entry name" value="ARABINOSE-BINDING PROTEIN-RELATED"/>
    <property type="match status" value="1"/>
</dbReference>
<dbReference type="SUPFAM" id="SSF53850">
    <property type="entry name" value="Periplasmic binding protein-like II"/>
    <property type="match status" value="1"/>
</dbReference>
<feature type="chain" id="PRO_5045368302" evidence="2">
    <location>
        <begin position="20"/>
        <end position="529"/>
    </location>
</feature>
<dbReference type="GeneID" id="90531734"/>
<evidence type="ECO:0000313" key="5">
    <source>
        <dbReference type="Proteomes" id="UP001524473"/>
    </source>
</evidence>
<accession>A0ABT1S3F5</accession>
<proteinExistence type="predicted"/>
<evidence type="ECO:0000256" key="1">
    <source>
        <dbReference type="SAM" id="MobiDB-lite"/>
    </source>
</evidence>
<dbReference type="Pfam" id="PF12010">
    <property type="entry name" value="DUF3502"/>
    <property type="match status" value="1"/>
</dbReference>
<keyword evidence="2" id="KW-0732">Signal</keyword>
<feature type="signal peptide" evidence="2">
    <location>
        <begin position="1"/>
        <end position="19"/>
    </location>
</feature>
<organism evidence="4 5">
    <name type="scientific">Neglectibacter timonensis</name>
    <dbReference type="NCBI Taxonomy" id="1776382"/>
    <lineage>
        <taxon>Bacteria</taxon>
        <taxon>Bacillati</taxon>
        <taxon>Bacillota</taxon>
        <taxon>Clostridia</taxon>
        <taxon>Eubacteriales</taxon>
        <taxon>Oscillospiraceae</taxon>
        <taxon>Neglectibacter</taxon>
    </lineage>
</organism>
<dbReference type="InterPro" id="IPR022627">
    <property type="entry name" value="DUF3502"/>
</dbReference>
<gene>
    <name evidence="4" type="ORF">NE695_16260</name>
</gene>
<feature type="region of interest" description="Disordered" evidence="1">
    <location>
        <begin position="26"/>
        <end position="48"/>
    </location>
</feature>
<protein>
    <submittedName>
        <fullName evidence="4">DUF3502 domain-containing protein</fullName>
    </submittedName>
</protein>
<dbReference type="EMBL" id="JANFZH010000050">
    <property type="protein sequence ID" value="MCQ4841465.1"/>
    <property type="molecule type" value="Genomic_DNA"/>
</dbReference>
<reference evidence="4 5" key="1">
    <citation type="submission" date="2022-06" db="EMBL/GenBank/DDBJ databases">
        <title>Isolation of gut microbiota from human fecal samples.</title>
        <authorList>
            <person name="Pamer E.G."/>
            <person name="Barat B."/>
            <person name="Waligurski E."/>
            <person name="Medina S."/>
            <person name="Paddock L."/>
            <person name="Mostad J."/>
        </authorList>
    </citation>
    <scope>NUCLEOTIDE SEQUENCE [LARGE SCALE GENOMIC DNA]</scope>
    <source>
        <strain evidence="4 5">DFI.9.73</strain>
    </source>
</reference>
<dbReference type="RefSeq" id="WP_066862008.1">
    <property type="nucleotide sequence ID" value="NZ_CABKVV010000012.1"/>
</dbReference>
<feature type="domain" description="DUF3502" evidence="3">
    <location>
        <begin position="456"/>
        <end position="522"/>
    </location>
</feature>
<name>A0ABT1S3F5_9FIRM</name>
<dbReference type="Proteomes" id="UP001524473">
    <property type="component" value="Unassembled WGS sequence"/>
</dbReference>